<dbReference type="Gene3D" id="3.30.1360.120">
    <property type="entry name" value="Probable tRNA modification gtpase trme, domain 1"/>
    <property type="match status" value="1"/>
</dbReference>
<dbReference type="SUPFAM" id="SSF103025">
    <property type="entry name" value="Folate-binding domain"/>
    <property type="match status" value="1"/>
</dbReference>
<evidence type="ECO:0000256" key="4">
    <source>
        <dbReference type="ARBA" id="ARBA00022958"/>
    </source>
</evidence>
<dbReference type="EMBL" id="CP017415">
    <property type="protein sequence ID" value="AOU99418.1"/>
    <property type="molecule type" value="Genomic_DNA"/>
</dbReference>
<gene>
    <name evidence="6" type="primary">mnmE</name>
    <name evidence="6" type="synonym">trmE</name>
    <name evidence="9" type="ORF">BI364_17125</name>
</gene>
<keyword evidence="6" id="KW-0378">Hydrolase</keyword>
<feature type="binding site" evidence="6">
    <location>
        <begin position="249"/>
        <end position="255"/>
    </location>
    <ligand>
        <name>GTP</name>
        <dbReference type="ChEBI" id="CHEBI:37565"/>
    </ligand>
</feature>
<feature type="binding site" evidence="6">
    <location>
        <position position="251"/>
    </location>
    <ligand>
        <name>K(+)</name>
        <dbReference type="ChEBI" id="CHEBI:29103"/>
    </ligand>
</feature>
<dbReference type="RefSeq" id="WP_070079767.1">
    <property type="nucleotide sequence ID" value="NZ_CP017415.1"/>
</dbReference>
<feature type="binding site" evidence="6">
    <location>
        <position position="230"/>
    </location>
    <ligand>
        <name>K(+)</name>
        <dbReference type="ChEBI" id="CHEBI:29103"/>
    </ligand>
</feature>
<feature type="binding site" evidence="6">
    <location>
        <position position="450"/>
    </location>
    <ligand>
        <name>(6S)-5-formyl-5,6,7,8-tetrahydrofolate</name>
        <dbReference type="ChEBI" id="CHEBI:57457"/>
    </ligand>
</feature>
<dbReference type="InterPro" id="IPR004520">
    <property type="entry name" value="GTPase_MnmE"/>
</dbReference>
<feature type="binding site" evidence="6">
    <location>
        <begin position="274"/>
        <end position="277"/>
    </location>
    <ligand>
        <name>GTP</name>
        <dbReference type="ChEBI" id="CHEBI:37565"/>
    </ligand>
</feature>
<evidence type="ECO:0000256" key="6">
    <source>
        <dbReference type="HAMAP-Rule" id="MF_00379"/>
    </source>
</evidence>
<keyword evidence="2 6" id="KW-0819">tRNA processing</keyword>
<dbReference type="NCBIfam" id="TIGR00231">
    <property type="entry name" value="small_GTP"/>
    <property type="match status" value="1"/>
</dbReference>
<comment type="function">
    <text evidence="6">Exhibits a very high intrinsic GTPase hydrolysis rate. Involved in the addition of a carboxymethylaminomethyl (cmnm) group at the wobble position (U34) of certain tRNAs, forming tRNA-cmnm(5)s(2)U34.</text>
</comment>
<dbReference type="Gene3D" id="1.20.120.430">
    <property type="entry name" value="tRNA modification GTPase MnmE domain 2"/>
    <property type="match status" value="1"/>
</dbReference>
<dbReference type="InterPro" id="IPR005225">
    <property type="entry name" value="Small_GTP-bd"/>
</dbReference>
<dbReference type="NCBIfam" id="NF003661">
    <property type="entry name" value="PRK05291.1-3"/>
    <property type="match status" value="1"/>
</dbReference>
<dbReference type="GO" id="GO:0003924">
    <property type="term" value="F:GTPase activity"/>
    <property type="evidence" value="ECO:0007669"/>
    <property type="project" value="UniProtKB-UniRule"/>
</dbReference>
<feature type="binding site" evidence="6">
    <location>
        <position position="234"/>
    </location>
    <ligand>
        <name>Mg(2+)</name>
        <dbReference type="ChEBI" id="CHEBI:18420"/>
    </ligand>
</feature>
<dbReference type="Pfam" id="PF12631">
    <property type="entry name" value="MnmE_helical"/>
    <property type="match status" value="1"/>
</dbReference>
<feature type="binding site" evidence="6">
    <location>
        <begin position="230"/>
        <end position="235"/>
    </location>
    <ligand>
        <name>GTP</name>
        <dbReference type="ChEBI" id="CHEBI:37565"/>
    </ligand>
</feature>
<dbReference type="InterPro" id="IPR031168">
    <property type="entry name" value="G_TrmE"/>
</dbReference>
<comment type="cofactor">
    <cofactor evidence="6">
        <name>K(+)</name>
        <dbReference type="ChEBI" id="CHEBI:29103"/>
    </cofactor>
    <text evidence="6">Binds 1 potassium ion per subunit.</text>
</comment>
<keyword evidence="3 6" id="KW-0547">Nucleotide-binding</keyword>
<dbReference type="GO" id="GO:0002098">
    <property type="term" value="P:tRNA wobble uridine modification"/>
    <property type="evidence" value="ECO:0007669"/>
    <property type="project" value="TreeGrafter"/>
</dbReference>
<dbReference type="CDD" id="cd04164">
    <property type="entry name" value="trmE"/>
    <property type="match status" value="1"/>
</dbReference>
<dbReference type="GO" id="GO:0005829">
    <property type="term" value="C:cytosol"/>
    <property type="evidence" value="ECO:0007669"/>
    <property type="project" value="TreeGrafter"/>
</dbReference>
<keyword evidence="4 6" id="KW-0630">Potassium</keyword>
<dbReference type="InterPro" id="IPR025867">
    <property type="entry name" value="MnmE_helical"/>
</dbReference>
<evidence type="ECO:0000256" key="2">
    <source>
        <dbReference type="ARBA" id="ARBA00022694"/>
    </source>
</evidence>
<dbReference type="PANTHER" id="PTHR42714:SF2">
    <property type="entry name" value="TRNA MODIFICATION GTPASE GTPBP3, MITOCHONDRIAL"/>
    <property type="match status" value="1"/>
</dbReference>
<dbReference type="InterPro" id="IPR006073">
    <property type="entry name" value="GTP-bd"/>
</dbReference>
<name>A0A1D8ISB4_9GAMM</name>
<evidence type="ECO:0000256" key="3">
    <source>
        <dbReference type="ARBA" id="ARBA00022741"/>
    </source>
</evidence>
<dbReference type="Gene3D" id="3.40.50.300">
    <property type="entry name" value="P-loop containing nucleotide triphosphate hydrolases"/>
    <property type="match status" value="1"/>
</dbReference>
<dbReference type="PROSITE" id="PS51709">
    <property type="entry name" value="G_TRME"/>
    <property type="match status" value="1"/>
</dbReference>
<proteinExistence type="inferred from homology"/>
<dbReference type="GO" id="GO:0030488">
    <property type="term" value="P:tRNA methylation"/>
    <property type="evidence" value="ECO:0007669"/>
    <property type="project" value="TreeGrafter"/>
</dbReference>
<evidence type="ECO:0000313" key="10">
    <source>
        <dbReference type="Proteomes" id="UP000095401"/>
    </source>
</evidence>
<feature type="binding site" evidence="6">
    <location>
        <position position="84"/>
    </location>
    <ligand>
        <name>(6S)-5-formyl-5,6,7,8-tetrahydrofolate</name>
        <dbReference type="ChEBI" id="CHEBI:57457"/>
    </ligand>
</feature>
<organism evidence="9 10">
    <name type="scientific">Acidihalobacter yilgarnensis</name>
    <dbReference type="NCBI Taxonomy" id="2819280"/>
    <lineage>
        <taxon>Bacteria</taxon>
        <taxon>Pseudomonadati</taxon>
        <taxon>Pseudomonadota</taxon>
        <taxon>Gammaproteobacteria</taxon>
        <taxon>Chromatiales</taxon>
        <taxon>Ectothiorhodospiraceae</taxon>
        <taxon>Acidihalobacter</taxon>
    </lineage>
</organism>
<comment type="subunit">
    <text evidence="6">Homodimer. Heterotetramer of two MnmE and two MnmG subunits.</text>
</comment>
<comment type="subcellular location">
    <subcellularLocation>
        <location evidence="6">Cytoplasm</location>
    </subcellularLocation>
</comment>
<evidence type="ECO:0000313" key="9">
    <source>
        <dbReference type="EMBL" id="AOU99418.1"/>
    </source>
</evidence>
<sequence length="450" mass="47755">MAVVQSRDTIAAIATSSGRGAIGIVRISGSDAFALAEQLTGRILPAPRMAGLRYCLGADGEPIDQGLLLCFPGPNSFTGEDIVEFQGHGGHVILHMIWQRLITLGARPARPGEFSERAYLNGRIDLAQAEAIADLIDAGSRQAARAALRSLRGDFSTKVESLRTRLIALRVELEAAIDFSDEDDVDAFASQRFERALADTSAALATLLVEAEQGRRLAQGAVMVIGGAPNVGKSSLLNRLAGDDMAIVTPVAGTTRDLLRTDVVLEGLPLRIIDTAGIRETSDVVEREGVARARQAMRQADLIVLMDVAGEAALADTLPNDLPPQTPVLHLRNKIDLSGDQPGYAPGNTFMGISVLTGAGMEILTTELVRLLGGSPSNESTFTARARQIEALRQSAVALDAARLVLTQGLGIELLAEELRHAHDHLGVITGQVTPDQLLGEIFSTFCIGK</sequence>
<comment type="caution">
    <text evidence="6">Lacks conserved residue(s) required for the propagation of feature annotation.</text>
</comment>
<evidence type="ECO:0000256" key="1">
    <source>
        <dbReference type="ARBA" id="ARBA00011043"/>
    </source>
</evidence>
<keyword evidence="6" id="KW-0460">Magnesium</keyword>
<feature type="binding site" evidence="6">
    <location>
        <position position="255"/>
    </location>
    <ligand>
        <name>Mg(2+)</name>
        <dbReference type="ChEBI" id="CHEBI:18420"/>
    </ligand>
</feature>
<dbReference type="SUPFAM" id="SSF116878">
    <property type="entry name" value="TrmE connector domain"/>
    <property type="match status" value="1"/>
</dbReference>
<keyword evidence="5 6" id="KW-0342">GTP-binding</keyword>
<dbReference type="EC" id="3.6.-.-" evidence="6"/>
<dbReference type="GO" id="GO:0005525">
    <property type="term" value="F:GTP binding"/>
    <property type="evidence" value="ECO:0007669"/>
    <property type="project" value="UniProtKB-UniRule"/>
</dbReference>
<dbReference type="HAMAP" id="MF_00379">
    <property type="entry name" value="GTPase_MnmE"/>
    <property type="match status" value="1"/>
</dbReference>
<dbReference type="Pfam" id="PF10396">
    <property type="entry name" value="TrmE_N"/>
    <property type="match status" value="1"/>
</dbReference>
<keyword evidence="6" id="KW-0963">Cytoplasm</keyword>
<keyword evidence="10" id="KW-1185">Reference proteome</keyword>
<dbReference type="InterPro" id="IPR027417">
    <property type="entry name" value="P-loop_NTPase"/>
</dbReference>
<accession>A0A1D8ISB4</accession>
<dbReference type="NCBIfam" id="TIGR00450">
    <property type="entry name" value="mnmE_trmE_thdF"/>
    <property type="match status" value="1"/>
</dbReference>
<dbReference type="KEGG" id="aprs:BI364_17125"/>
<feature type="binding site" evidence="6">
    <location>
        <position position="254"/>
    </location>
    <ligand>
        <name>K(+)</name>
        <dbReference type="ChEBI" id="CHEBI:29103"/>
    </ligand>
</feature>
<dbReference type="SUPFAM" id="SSF52540">
    <property type="entry name" value="P-loop containing nucleoside triphosphate hydrolases"/>
    <property type="match status" value="1"/>
</dbReference>
<protein>
    <recommendedName>
        <fullName evidence="6">tRNA modification GTPase MnmE</fullName>
        <ecNumber evidence="6">3.6.-.-</ecNumber>
    </recommendedName>
</protein>
<dbReference type="InterPro" id="IPR018948">
    <property type="entry name" value="GTP-bd_TrmE_N"/>
</dbReference>
<dbReference type="AlphaFoldDB" id="A0A1D8ISB4"/>
<feature type="binding site" evidence="6">
    <location>
        <position position="26"/>
    </location>
    <ligand>
        <name>(6S)-5-formyl-5,6,7,8-tetrahydrofolate</name>
        <dbReference type="ChEBI" id="CHEBI:57457"/>
    </ligand>
</feature>
<dbReference type="InterPro" id="IPR027266">
    <property type="entry name" value="TrmE/GcvT-like"/>
</dbReference>
<dbReference type="Pfam" id="PF01926">
    <property type="entry name" value="MMR_HSR1"/>
    <property type="match status" value="1"/>
</dbReference>
<evidence type="ECO:0000256" key="5">
    <source>
        <dbReference type="ARBA" id="ARBA00023134"/>
    </source>
</evidence>
<comment type="similarity">
    <text evidence="1 6 7">Belongs to the TRAFAC class TrmE-Era-EngA-EngB-Septin-like GTPase superfamily. TrmE GTPase family.</text>
</comment>
<keyword evidence="6" id="KW-0479">Metal-binding</keyword>
<evidence type="ECO:0000259" key="8">
    <source>
        <dbReference type="PROSITE" id="PS51709"/>
    </source>
</evidence>
<evidence type="ECO:0000256" key="7">
    <source>
        <dbReference type="RuleBase" id="RU003313"/>
    </source>
</evidence>
<feature type="binding site" evidence="6">
    <location>
        <position position="249"/>
    </location>
    <ligand>
        <name>K(+)</name>
        <dbReference type="ChEBI" id="CHEBI:29103"/>
    </ligand>
</feature>
<reference evidence="10" key="1">
    <citation type="submission" date="2016-09" db="EMBL/GenBank/DDBJ databases">
        <title>Acidihalobacter prosperus F5.</title>
        <authorList>
            <person name="Khaleque H.N."/>
            <person name="Ramsay J.P."/>
            <person name="Kaksonen A.H."/>
            <person name="Boxall N.J."/>
            <person name="Watkin E.L.J."/>
        </authorList>
    </citation>
    <scope>NUCLEOTIDE SEQUENCE [LARGE SCALE GENOMIC DNA]</scope>
    <source>
        <strain evidence="10">F5</strain>
    </source>
</reference>
<feature type="binding site" evidence="6">
    <location>
        <position position="123"/>
    </location>
    <ligand>
        <name>(6S)-5-formyl-5,6,7,8-tetrahydrofolate</name>
        <dbReference type="ChEBI" id="CHEBI:57457"/>
    </ligand>
</feature>
<feature type="domain" description="TrmE-type G" evidence="8">
    <location>
        <begin position="220"/>
        <end position="373"/>
    </location>
</feature>
<dbReference type="Proteomes" id="UP000095401">
    <property type="component" value="Chromosome"/>
</dbReference>
<dbReference type="CDD" id="cd14858">
    <property type="entry name" value="TrmE_N"/>
    <property type="match status" value="1"/>
</dbReference>
<dbReference type="PANTHER" id="PTHR42714">
    <property type="entry name" value="TRNA MODIFICATION GTPASE GTPBP3"/>
    <property type="match status" value="1"/>
</dbReference>
<dbReference type="GO" id="GO:0046872">
    <property type="term" value="F:metal ion binding"/>
    <property type="evidence" value="ECO:0007669"/>
    <property type="project" value="UniProtKB-KW"/>
</dbReference>
<dbReference type="InterPro" id="IPR027368">
    <property type="entry name" value="MnmE_dom2"/>
</dbReference>